<dbReference type="PIRSF" id="PIRSF000429">
    <property type="entry name" value="Ac-CoA_Ac_transf"/>
    <property type="match status" value="1"/>
</dbReference>
<dbReference type="Proteomes" id="UP000216311">
    <property type="component" value="Unassembled WGS sequence"/>
</dbReference>
<organism evidence="2 3">
    <name type="scientific">Enemella dayhoffiae</name>
    <dbReference type="NCBI Taxonomy" id="2016507"/>
    <lineage>
        <taxon>Bacteria</taxon>
        <taxon>Bacillati</taxon>
        <taxon>Actinomycetota</taxon>
        <taxon>Actinomycetes</taxon>
        <taxon>Propionibacteriales</taxon>
        <taxon>Propionibacteriaceae</taxon>
        <taxon>Enemella</taxon>
    </lineage>
</organism>
<reference evidence="2 3" key="1">
    <citation type="submission" date="2017-07" db="EMBL/GenBank/DDBJ databases">
        <title>Draft whole genome sequences of clinical Proprionibacteriaceae strains.</title>
        <authorList>
            <person name="Bernier A.-M."/>
            <person name="Bernard K."/>
            <person name="Domingo M.-C."/>
        </authorList>
    </citation>
    <scope>NUCLEOTIDE SEQUENCE [LARGE SCALE GENOMIC DNA]</scope>
    <source>
        <strain evidence="2 3">NML 130396</strain>
    </source>
</reference>
<dbReference type="RefSeq" id="WP_094365446.1">
    <property type="nucleotide sequence ID" value="NZ_NMVQ01000047.1"/>
</dbReference>
<sequence>MNRFPSREAAIVGIGATEFSKDSGRSELTLALECILSALHDAGLTASDVDGLSTFTMDTNSEEVIARNLGLPGLNFFSRIHFGGGAAAAPFQQAILAVTSGVAECVVVYRAFNERSGVRFGQGPPPGKARATTENEYRSWVNPYGLLTPAQHVAMAARRYLHASGATSEDFGRVAVLARKHAATNPRAWFHGRPLTLAEHQESRWIVEPLHLYDCCQETDGGQALVVVSAERARDLPNPPAYLAAAAQSIGPDQHNMTSYYREDLARVPELARCAEQLWRQSGLGPDAMDAAVLYDHFTPYVLNQLEEYGFCEPGEARHFVADGHLEVDGRLPTNTHGGQIGEGYLHGVNGVAEGVRLIRGSSVNQPAKQIRHALVTGGVGVPTSALVLAADPG</sequence>
<evidence type="ECO:0000259" key="1">
    <source>
        <dbReference type="Pfam" id="PF22691"/>
    </source>
</evidence>
<name>A0A255GL68_9ACTN</name>
<protein>
    <submittedName>
        <fullName evidence="2">Lipid-transfer protein</fullName>
    </submittedName>
</protein>
<feature type="domain" description="Thiolase C-terminal" evidence="1">
    <location>
        <begin position="258"/>
        <end position="387"/>
    </location>
</feature>
<evidence type="ECO:0000313" key="3">
    <source>
        <dbReference type="Proteomes" id="UP000216311"/>
    </source>
</evidence>
<dbReference type="SUPFAM" id="SSF53901">
    <property type="entry name" value="Thiolase-like"/>
    <property type="match status" value="2"/>
</dbReference>
<proteinExistence type="predicted"/>
<dbReference type="Pfam" id="PF22691">
    <property type="entry name" value="Thiolase_C_1"/>
    <property type="match status" value="1"/>
</dbReference>
<dbReference type="GO" id="GO:0016747">
    <property type="term" value="F:acyltransferase activity, transferring groups other than amino-acyl groups"/>
    <property type="evidence" value="ECO:0007669"/>
    <property type="project" value="InterPro"/>
</dbReference>
<dbReference type="InterPro" id="IPR016039">
    <property type="entry name" value="Thiolase-like"/>
</dbReference>
<dbReference type="PANTHER" id="PTHR42870:SF1">
    <property type="entry name" value="NON-SPECIFIC LIPID-TRANSFER PROTEIN-LIKE 2"/>
    <property type="match status" value="1"/>
</dbReference>
<comment type="caution">
    <text evidence="2">The sequence shown here is derived from an EMBL/GenBank/DDBJ whole genome shotgun (WGS) entry which is preliminary data.</text>
</comment>
<dbReference type="AlphaFoldDB" id="A0A255GL68"/>
<dbReference type="InterPro" id="IPR055140">
    <property type="entry name" value="Thiolase_C_2"/>
</dbReference>
<keyword evidence="3" id="KW-1185">Reference proteome</keyword>
<dbReference type="Gene3D" id="3.40.47.10">
    <property type="match status" value="1"/>
</dbReference>
<dbReference type="OrthoDB" id="9785768at2"/>
<dbReference type="PANTHER" id="PTHR42870">
    <property type="entry name" value="ACETYL-COA C-ACETYLTRANSFERASE"/>
    <property type="match status" value="1"/>
</dbReference>
<accession>A0A255GL68</accession>
<evidence type="ECO:0000313" key="2">
    <source>
        <dbReference type="EMBL" id="OYO16559.1"/>
    </source>
</evidence>
<dbReference type="NCBIfam" id="NF005892">
    <property type="entry name" value="PRK07855.1"/>
    <property type="match status" value="1"/>
</dbReference>
<dbReference type="CDD" id="cd00829">
    <property type="entry name" value="SCP-x_thiolase"/>
    <property type="match status" value="1"/>
</dbReference>
<dbReference type="InterPro" id="IPR002155">
    <property type="entry name" value="Thiolase"/>
</dbReference>
<dbReference type="EMBL" id="NMVQ01000047">
    <property type="protein sequence ID" value="OYO16559.1"/>
    <property type="molecule type" value="Genomic_DNA"/>
</dbReference>
<gene>
    <name evidence="2" type="ORF">CGZ93_17490</name>
</gene>